<feature type="domain" description="ATP-grasp" evidence="7">
    <location>
        <begin position="507"/>
        <end position="544"/>
    </location>
</feature>
<evidence type="ECO:0000313" key="9">
    <source>
        <dbReference type="Proteomes" id="UP001139516"/>
    </source>
</evidence>
<dbReference type="EMBL" id="JALPRX010000064">
    <property type="protein sequence ID" value="MCK8785697.1"/>
    <property type="molecule type" value="Genomic_DNA"/>
</dbReference>
<evidence type="ECO:0000256" key="6">
    <source>
        <dbReference type="PROSITE-ProRule" id="PRU00409"/>
    </source>
</evidence>
<dbReference type="Pfam" id="PF13607">
    <property type="entry name" value="Succ_CoA_lig"/>
    <property type="match status" value="1"/>
</dbReference>
<dbReference type="PROSITE" id="PS50975">
    <property type="entry name" value="ATP_GRASP"/>
    <property type="match status" value="1"/>
</dbReference>
<reference evidence="8" key="1">
    <citation type="submission" date="2022-04" db="EMBL/GenBank/DDBJ databases">
        <title>Roseomonas acroporae sp. nov., isolated from coral Acropora digitifera.</title>
        <authorList>
            <person name="Sun H."/>
        </authorList>
    </citation>
    <scope>NUCLEOTIDE SEQUENCE</scope>
    <source>
        <strain evidence="8">NAR14</strain>
    </source>
</reference>
<name>A0A9X2BUN6_9PROT</name>
<dbReference type="Pfam" id="PF13549">
    <property type="entry name" value="ATP-grasp_5"/>
    <property type="match status" value="1"/>
</dbReference>
<keyword evidence="2 8" id="KW-0436">Ligase</keyword>
<dbReference type="PANTHER" id="PTHR43334">
    <property type="entry name" value="ACETATE--COA LIGASE [ADP-FORMING]"/>
    <property type="match status" value="1"/>
</dbReference>
<dbReference type="InterPro" id="IPR036291">
    <property type="entry name" value="NAD(P)-bd_dom_sf"/>
</dbReference>
<dbReference type="GO" id="GO:0005524">
    <property type="term" value="F:ATP binding"/>
    <property type="evidence" value="ECO:0007669"/>
    <property type="project" value="UniProtKB-UniRule"/>
</dbReference>
<evidence type="ECO:0000256" key="5">
    <source>
        <dbReference type="ARBA" id="ARBA00060888"/>
    </source>
</evidence>
<dbReference type="RefSeq" id="WP_248667815.1">
    <property type="nucleotide sequence ID" value="NZ_JALPRX010000064.1"/>
</dbReference>
<accession>A0A9X2BUN6</accession>
<proteinExistence type="inferred from homology"/>
<dbReference type="AlphaFoldDB" id="A0A9X2BUN6"/>
<dbReference type="PANTHER" id="PTHR43334:SF1">
    <property type="entry name" value="3-HYDROXYPROPIONATE--COA LIGASE [ADP-FORMING]"/>
    <property type="match status" value="1"/>
</dbReference>
<dbReference type="Gene3D" id="3.40.50.261">
    <property type="entry name" value="Succinyl-CoA synthetase domains"/>
    <property type="match status" value="2"/>
</dbReference>
<comment type="caution">
    <text evidence="8">The sequence shown here is derived from an EMBL/GenBank/DDBJ whole genome shotgun (WGS) entry which is preliminary data.</text>
</comment>
<protein>
    <submittedName>
        <fullName evidence="8">Acetate--CoA ligase family protein</fullName>
    </submittedName>
</protein>
<evidence type="ECO:0000313" key="8">
    <source>
        <dbReference type="EMBL" id="MCK8785697.1"/>
    </source>
</evidence>
<dbReference type="SMART" id="SM00881">
    <property type="entry name" value="CoA_binding"/>
    <property type="match status" value="1"/>
</dbReference>
<dbReference type="Gene3D" id="3.30.1490.20">
    <property type="entry name" value="ATP-grasp fold, A domain"/>
    <property type="match status" value="1"/>
</dbReference>
<organism evidence="8 9">
    <name type="scientific">Roseomonas acroporae</name>
    <dbReference type="NCBI Taxonomy" id="2937791"/>
    <lineage>
        <taxon>Bacteria</taxon>
        <taxon>Pseudomonadati</taxon>
        <taxon>Pseudomonadota</taxon>
        <taxon>Alphaproteobacteria</taxon>
        <taxon>Acetobacterales</taxon>
        <taxon>Roseomonadaceae</taxon>
        <taxon>Roseomonas</taxon>
    </lineage>
</organism>
<dbReference type="SUPFAM" id="SSF51735">
    <property type="entry name" value="NAD(P)-binding Rossmann-fold domains"/>
    <property type="match status" value="1"/>
</dbReference>
<evidence type="ECO:0000256" key="2">
    <source>
        <dbReference type="ARBA" id="ARBA00022598"/>
    </source>
</evidence>
<dbReference type="InterPro" id="IPR051538">
    <property type="entry name" value="Acyl-CoA_Synth/Transferase"/>
</dbReference>
<dbReference type="InterPro" id="IPR011761">
    <property type="entry name" value="ATP-grasp"/>
</dbReference>
<gene>
    <name evidence="8" type="ORF">M0638_15025</name>
</gene>
<keyword evidence="4 6" id="KW-0067">ATP-binding</keyword>
<dbReference type="InterPro" id="IPR013815">
    <property type="entry name" value="ATP_grasp_subdomain_1"/>
</dbReference>
<evidence type="ECO:0000256" key="3">
    <source>
        <dbReference type="ARBA" id="ARBA00022741"/>
    </source>
</evidence>
<dbReference type="GO" id="GO:0046872">
    <property type="term" value="F:metal ion binding"/>
    <property type="evidence" value="ECO:0007669"/>
    <property type="project" value="InterPro"/>
</dbReference>
<comment type="similarity">
    <text evidence="5">In the N-terminal section; belongs to the acetate CoA ligase alpha subunit family.</text>
</comment>
<dbReference type="Pfam" id="PF13380">
    <property type="entry name" value="CoA_binding_2"/>
    <property type="match status" value="1"/>
</dbReference>
<dbReference type="SUPFAM" id="SSF52210">
    <property type="entry name" value="Succinyl-CoA synthetase domains"/>
    <property type="match status" value="2"/>
</dbReference>
<evidence type="ECO:0000256" key="1">
    <source>
        <dbReference type="ARBA" id="ARBA00022532"/>
    </source>
</evidence>
<dbReference type="Gene3D" id="3.30.470.20">
    <property type="entry name" value="ATP-grasp fold, B domain"/>
    <property type="match status" value="1"/>
</dbReference>
<keyword evidence="9" id="KW-1185">Reference proteome</keyword>
<dbReference type="FunFam" id="3.30.1490.20:FF:000020">
    <property type="entry name" value="Protein lysine acetyltransferase"/>
    <property type="match status" value="1"/>
</dbReference>
<evidence type="ECO:0000256" key="4">
    <source>
        <dbReference type="ARBA" id="ARBA00022840"/>
    </source>
</evidence>
<dbReference type="Proteomes" id="UP001139516">
    <property type="component" value="Unassembled WGS sequence"/>
</dbReference>
<evidence type="ECO:0000259" key="7">
    <source>
        <dbReference type="PROSITE" id="PS50975"/>
    </source>
</evidence>
<dbReference type="GO" id="GO:0006099">
    <property type="term" value="P:tricarboxylic acid cycle"/>
    <property type="evidence" value="ECO:0007669"/>
    <property type="project" value="UniProtKB-KW"/>
</dbReference>
<keyword evidence="3 6" id="KW-0547">Nucleotide-binding</keyword>
<keyword evidence="1" id="KW-0816">Tricarboxylic acid cycle</keyword>
<dbReference type="InterPro" id="IPR003781">
    <property type="entry name" value="CoA-bd"/>
</dbReference>
<dbReference type="InterPro" id="IPR016102">
    <property type="entry name" value="Succinyl-CoA_synth-like"/>
</dbReference>
<sequence length="716" mass="74218">MPTAPRAVYRRADLAPLLEPRSIALIGASPRAGSFGERTLANLSRFAGNVHLVNARYDRIGERPCHPSVSALPEVPDCAVLVVNREVVEGIVEECASIGVRGAVIYASGYAEVGRPERVAEQARLAEMARARGIRIVGPNCIGVLSYVTQARMTFSAVPDVAAARPRSVAVVSQSGALGFALAQAADRGVSFSHVVTCGNSADVDIADWIAALAEDPACGAIACLFEGMPEPRRLLEAAAVARAHDKPVVIHKIGTGEAGAAAALSHTGSLAGSDAAYRAAFDKAGFVVADRFEEIVELADFFSKAGRMKAPGAAVIATSGGASIMAADAAERHGVPLPQPDPAVRAILESHIPEYGSARNPCDVTAQVLANLESLGECAGALLADPAYGAMIYPYVYAYESATRRIPWFSRLAAEHGKPVCFAWLTESLEGPGTRELAAEPGLPVFHSMDRCFAALAAWREREERLAAAAGEDAAGRAAPDGAREAAAALLDAAPAGAMLTEREAKRVLAAYGVPVVEERLARSAEEAEAAAEALGYPVALKAESPDIPHKTEAGVIRLGLADPAAVRAGYETVMANARRAAAEARIHGVLVQPMVPSGLEVVVGARQDPLLGPLVLVGLGGVMAELLRDTVTALAPVTPAEARRMLGRLRGAGLFAGFRGAPAVDLDALAGIVARVSELAADQAGRIAELDVNPLICGAGRIVAVDGLIARSEA</sequence>
<dbReference type="InterPro" id="IPR032875">
    <property type="entry name" value="Succ_CoA_lig_flav_dom"/>
</dbReference>
<dbReference type="SUPFAM" id="SSF56059">
    <property type="entry name" value="Glutathione synthetase ATP-binding domain-like"/>
    <property type="match status" value="1"/>
</dbReference>
<dbReference type="GO" id="GO:0016874">
    <property type="term" value="F:ligase activity"/>
    <property type="evidence" value="ECO:0007669"/>
    <property type="project" value="UniProtKB-KW"/>
</dbReference>
<dbReference type="Gene3D" id="3.40.50.720">
    <property type="entry name" value="NAD(P)-binding Rossmann-like Domain"/>
    <property type="match status" value="1"/>
</dbReference>